<reference evidence="1" key="1">
    <citation type="submission" date="2019-08" db="EMBL/GenBank/DDBJ databases">
        <title>The improved chromosome-level genome for the pearl oyster Pinctada fucata martensii using PacBio sequencing and Hi-C.</title>
        <authorList>
            <person name="Zheng Z."/>
        </authorList>
    </citation>
    <scope>NUCLEOTIDE SEQUENCE</scope>
    <source>
        <strain evidence="1">ZZ-2019</strain>
        <tissue evidence="1">Adductor muscle</tissue>
    </source>
</reference>
<dbReference type="EMBL" id="VSWD01000011">
    <property type="protein sequence ID" value="KAK3088298.1"/>
    <property type="molecule type" value="Genomic_DNA"/>
</dbReference>
<feature type="non-terminal residue" evidence="1">
    <location>
        <position position="1"/>
    </location>
</feature>
<dbReference type="Proteomes" id="UP001186944">
    <property type="component" value="Unassembled WGS sequence"/>
</dbReference>
<comment type="caution">
    <text evidence="1">The sequence shown here is derived from an EMBL/GenBank/DDBJ whole genome shotgun (WGS) entry which is preliminary data.</text>
</comment>
<organism evidence="1 2">
    <name type="scientific">Pinctada imbricata</name>
    <name type="common">Atlantic pearl-oyster</name>
    <name type="synonym">Pinctada martensii</name>
    <dbReference type="NCBI Taxonomy" id="66713"/>
    <lineage>
        <taxon>Eukaryota</taxon>
        <taxon>Metazoa</taxon>
        <taxon>Spiralia</taxon>
        <taxon>Lophotrochozoa</taxon>
        <taxon>Mollusca</taxon>
        <taxon>Bivalvia</taxon>
        <taxon>Autobranchia</taxon>
        <taxon>Pteriomorphia</taxon>
        <taxon>Pterioida</taxon>
        <taxon>Pterioidea</taxon>
        <taxon>Pteriidae</taxon>
        <taxon>Pinctada</taxon>
    </lineage>
</organism>
<keyword evidence="2" id="KW-1185">Reference proteome</keyword>
<dbReference type="AlphaFoldDB" id="A0AA88XV44"/>
<gene>
    <name evidence="1" type="ORF">FSP39_017222</name>
</gene>
<evidence type="ECO:0000313" key="1">
    <source>
        <dbReference type="EMBL" id="KAK3088298.1"/>
    </source>
</evidence>
<proteinExistence type="predicted"/>
<accession>A0AA88XV44</accession>
<sequence>FSCGTTLGYVKNPLITEASGLAASRRHEHILYTHNDSGGESRVFAIGRFTGRYVATITVRGAENVDWEDIAVGPCTPGGQSCIYIADTGGNTDRKSNTVYRIREPSILANVTVDLDSTLKFRWDQNDCETIMVSPGADVYLISKDQSRRSKLVKLPSTTWGSGERVNVTQGIFLPFDSPYGGPVAGDISVNGEVLVKYYLKLYYWNTTNGEYLQSIVRRPRKLPYIYERQGEAVCWDAQGSGYYTLGEGVQQPLYYYRRYD</sequence>
<protein>
    <submittedName>
        <fullName evidence="1">Uncharacterized protein</fullName>
    </submittedName>
</protein>
<name>A0AA88XV44_PINIB</name>
<evidence type="ECO:0000313" key="2">
    <source>
        <dbReference type="Proteomes" id="UP001186944"/>
    </source>
</evidence>